<keyword evidence="1" id="KW-0808">Transferase</keyword>
<name>A0A150GRX8_GONPE</name>
<reference evidence="5" key="1">
    <citation type="journal article" date="2016" name="Nat. Commun.">
        <title>The Gonium pectorale genome demonstrates co-option of cell cycle regulation during the evolution of multicellularity.</title>
        <authorList>
            <person name="Hanschen E.R."/>
            <person name="Marriage T.N."/>
            <person name="Ferris P.J."/>
            <person name="Hamaji T."/>
            <person name="Toyoda A."/>
            <person name="Fujiyama A."/>
            <person name="Neme R."/>
            <person name="Noguchi H."/>
            <person name="Minakuchi Y."/>
            <person name="Suzuki M."/>
            <person name="Kawai-Toyooka H."/>
            <person name="Smith D.R."/>
            <person name="Sparks H."/>
            <person name="Anderson J."/>
            <person name="Bakaric R."/>
            <person name="Luria V."/>
            <person name="Karger A."/>
            <person name="Kirschner M.W."/>
            <person name="Durand P.M."/>
            <person name="Michod R.E."/>
            <person name="Nozaki H."/>
            <person name="Olson B.J."/>
        </authorList>
    </citation>
    <scope>NUCLEOTIDE SEQUENCE [LARGE SCALE GENOMIC DNA]</scope>
    <source>
        <strain evidence="5">NIES-2863</strain>
    </source>
</reference>
<dbReference type="Proteomes" id="UP000075714">
    <property type="component" value="Unassembled WGS sequence"/>
</dbReference>
<dbReference type="PANTHER" id="PTHR12998:SF0">
    <property type="entry name" value="TRNA:M(4)X MODIFICATION ENZYME TRM13 HOMOLOG"/>
    <property type="match status" value="1"/>
</dbReference>
<comment type="function">
    <text evidence="1">tRNA methylase which 2'-O-methylates cytidine(4) in tRNA(Pro) and tRNA(Gly)(GCC), and adenosine(4) in tRNA(His).</text>
</comment>
<feature type="region of interest" description="Disordered" evidence="2">
    <location>
        <begin position="1"/>
        <end position="32"/>
    </location>
</feature>
<dbReference type="GO" id="GO:0008270">
    <property type="term" value="F:zinc ion binding"/>
    <property type="evidence" value="ECO:0007669"/>
    <property type="project" value="UniProtKB-KW"/>
</dbReference>
<keyword evidence="1" id="KW-0819">tRNA processing</keyword>
<comment type="caution">
    <text evidence="4">The sequence shown here is derived from an EMBL/GenBank/DDBJ whole genome shotgun (WGS) entry which is preliminary data.</text>
</comment>
<comment type="catalytic activity">
    <reaction evidence="1">
        <text>cytidine(4) in tRNA(Pro) + S-adenosyl-L-methionine = 2'-O-methylcytidine(4) in tRNA(Pro) + S-adenosyl-L-homocysteine + H(+)</text>
        <dbReference type="Rhea" id="RHEA:32767"/>
        <dbReference type="Rhea" id="RHEA-COMP:10397"/>
        <dbReference type="Rhea" id="RHEA-COMP:10398"/>
        <dbReference type="ChEBI" id="CHEBI:15378"/>
        <dbReference type="ChEBI" id="CHEBI:57856"/>
        <dbReference type="ChEBI" id="CHEBI:59789"/>
        <dbReference type="ChEBI" id="CHEBI:74495"/>
        <dbReference type="ChEBI" id="CHEBI:82748"/>
        <dbReference type="EC" id="2.1.1.225"/>
    </reaction>
</comment>
<dbReference type="STRING" id="33097.A0A150GRX8"/>
<keyword evidence="1" id="KW-0489">Methyltransferase</keyword>
<feature type="region of interest" description="Disordered" evidence="2">
    <location>
        <begin position="67"/>
        <end position="99"/>
    </location>
</feature>
<accession>A0A150GRX8</accession>
<feature type="region of interest" description="Disordered" evidence="2">
    <location>
        <begin position="576"/>
        <end position="599"/>
    </location>
</feature>
<comment type="catalytic activity">
    <reaction evidence="1">
        <text>cytidine(4) in tRNA(Gly)(GCC) + S-adenosyl-L-methionine = 2'-O-methylcytidine(4) in tRNA(Gly)(GCC) + S-adenosyl-L-homocysteine + H(+)</text>
        <dbReference type="Rhea" id="RHEA:43192"/>
        <dbReference type="Rhea" id="RHEA-COMP:10399"/>
        <dbReference type="Rhea" id="RHEA-COMP:10400"/>
        <dbReference type="ChEBI" id="CHEBI:15378"/>
        <dbReference type="ChEBI" id="CHEBI:57856"/>
        <dbReference type="ChEBI" id="CHEBI:59789"/>
        <dbReference type="ChEBI" id="CHEBI:74495"/>
        <dbReference type="ChEBI" id="CHEBI:82748"/>
        <dbReference type="EC" id="2.1.1.225"/>
    </reaction>
</comment>
<gene>
    <name evidence="4" type="ORF">GPECTOR_9g660</name>
</gene>
<feature type="compositionally biased region" description="Gly residues" evidence="2">
    <location>
        <begin position="423"/>
        <end position="433"/>
    </location>
</feature>
<evidence type="ECO:0000313" key="5">
    <source>
        <dbReference type="Proteomes" id="UP000075714"/>
    </source>
</evidence>
<comment type="similarity">
    <text evidence="1">Belongs to the methyltransferase TRM13 family.</text>
</comment>
<proteinExistence type="inferred from homology"/>
<dbReference type="InterPro" id="IPR007871">
    <property type="entry name" value="Methyltransferase_TRM13"/>
</dbReference>
<keyword evidence="1" id="KW-0863">Zinc-finger</keyword>
<feature type="domain" description="Methyltransferase TRM13" evidence="3">
    <location>
        <begin position="230"/>
        <end position="369"/>
    </location>
</feature>
<dbReference type="InterPro" id="IPR039044">
    <property type="entry name" value="Trm13"/>
</dbReference>
<evidence type="ECO:0000256" key="1">
    <source>
        <dbReference type="RuleBase" id="RU367103"/>
    </source>
</evidence>
<feature type="compositionally biased region" description="Pro residues" evidence="2">
    <location>
        <begin position="20"/>
        <end position="32"/>
    </location>
</feature>
<keyword evidence="1" id="KW-0479">Metal-binding</keyword>
<evidence type="ECO:0000256" key="2">
    <source>
        <dbReference type="SAM" id="MobiDB-lite"/>
    </source>
</evidence>
<dbReference type="OrthoDB" id="547800at2759"/>
<feature type="domain" description="Methyltransferase TRM13" evidence="3">
    <location>
        <begin position="488"/>
        <end position="653"/>
    </location>
</feature>
<protein>
    <recommendedName>
        <fullName evidence="1">tRNA:m(4)X modification enzyme TRM13</fullName>
        <ecNumber evidence="1">2.1.1.225</ecNumber>
    </recommendedName>
</protein>
<dbReference type="EC" id="2.1.1.225" evidence="1"/>
<dbReference type="EMBL" id="LSYV01000010">
    <property type="protein sequence ID" value="KXZ52615.1"/>
    <property type="molecule type" value="Genomic_DNA"/>
</dbReference>
<sequence>MQAQPHFLEDANVGSDCEPDLPPPPPVMPQLPPTAATAEVVTAVPVPVPVPAASSLDAAAAAALHHGPLEGDPAGPLSSGNGSTGIAPTTGTGGCAGGHGGPGALTPAVVAAAPAPAGAGRGEAATAVPLTAAAAAAAPNGSDVGGGDPPPPALVTALGPFQKGRAAQRAALARSLGREAFLQLLSRVEAAYAAACGGAPPAPSVLRPPECEAMLSAPSEKRPFDLKHGLQQASIVGNMQRVGLLEPGPQGGAGVAVVELGAGKGYLGATVAGCCGVRRLVATDIKAGLKLKADRHLRHIQFARHRVDLKDYVPAATPELAATPAAPGSGAGSAAGSETVPWVAVAKHLCGAATDYGLRSVLLPPHAKRTAAAATAAAAASGGAAAGAGEAFGGAAGGGHVGSAPRGACPDEGDIASAASTQEGGGQAGGAEEGGLRSQAGKRPRREEGRGSDGSIGNGHKAASCAATGMSCAAAGDASSGGGGPAGLSSLRGLAIAPCCHHRCGWRAYVGKPLFRRLGLSPRDFELMSWMTGWALCGHDTPAGTAPAADGGRSDGSDGEGCDDGGCDDGGCNDPAVSLPTAADPAEEDPSPPSPCFDPAALLPRSRRMAVGQICKQVIDAGRLDWLRSRFRSAELVSYIGPEVTGENRLLLAAAPLGAAPDW</sequence>
<dbReference type="GO" id="GO:0030488">
    <property type="term" value="P:tRNA methylation"/>
    <property type="evidence" value="ECO:0007669"/>
    <property type="project" value="InterPro"/>
</dbReference>
<evidence type="ECO:0000259" key="3">
    <source>
        <dbReference type="Pfam" id="PF05206"/>
    </source>
</evidence>
<dbReference type="GO" id="GO:0106050">
    <property type="term" value="F:tRNA 2'-O-methyltransferase activity"/>
    <property type="evidence" value="ECO:0007669"/>
    <property type="project" value="UniProtKB-UniRule"/>
</dbReference>
<dbReference type="AlphaFoldDB" id="A0A150GRX8"/>
<keyword evidence="5" id="KW-1185">Reference proteome</keyword>
<dbReference type="PANTHER" id="PTHR12998">
    <property type="entry name" value="TRNA:M(4)X MODIFICATION ENZYME TRM13 HOMOLOG"/>
    <property type="match status" value="1"/>
</dbReference>
<keyword evidence="1" id="KW-0862">Zinc</keyword>
<feature type="region of interest" description="Disordered" evidence="2">
    <location>
        <begin position="397"/>
        <end position="460"/>
    </location>
</feature>
<comment type="catalytic activity">
    <reaction evidence="1">
        <text>adenosine(4) in tRNA(His) + S-adenosyl-L-methionine = 2'-O-methyladenosine(4) in tRNA(His) + S-adenosyl-L-homocysteine + H(+)</text>
        <dbReference type="Rhea" id="RHEA:43196"/>
        <dbReference type="Rhea" id="RHEA-COMP:10401"/>
        <dbReference type="Rhea" id="RHEA-COMP:10402"/>
        <dbReference type="ChEBI" id="CHEBI:15378"/>
        <dbReference type="ChEBI" id="CHEBI:57856"/>
        <dbReference type="ChEBI" id="CHEBI:59789"/>
        <dbReference type="ChEBI" id="CHEBI:74411"/>
        <dbReference type="ChEBI" id="CHEBI:74477"/>
        <dbReference type="EC" id="2.1.1.225"/>
    </reaction>
</comment>
<organism evidence="4 5">
    <name type="scientific">Gonium pectorale</name>
    <name type="common">Green alga</name>
    <dbReference type="NCBI Taxonomy" id="33097"/>
    <lineage>
        <taxon>Eukaryota</taxon>
        <taxon>Viridiplantae</taxon>
        <taxon>Chlorophyta</taxon>
        <taxon>core chlorophytes</taxon>
        <taxon>Chlorophyceae</taxon>
        <taxon>CS clade</taxon>
        <taxon>Chlamydomonadales</taxon>
        <taxon>Volvocaceae</taxon>
        <taxon>Gonium</taxon>
    </lineage>
</organism>
<evidence type="ECO:0000313" key="4">
    <source>
        <dbReference type="EMBL" id="KXZ52615.1"/>
    </source>
</evidence>
<dbReference type="Pfam" id="PF05206">
    <property type="entry name" value="TRM13"/>
    <property type="match status" value="2"/>
</dbReference>
<keyword evidence="1" id="KW-0949">S-adenosyl-L-methionine</keyword>